<feature type="compositionally biased region" description="Low complexity" evidence="1">
    <location>
        <begin position="173"/>
        <end position="184"/>
    </location>
</feature>
<reference evidence="2 3" key="1">
    <citation type="submission" date="2018-04" db="EMBL/GenBank/DDBJ databases">
        <authorList>
            <person name="Huttner S."/>
            <person name="Dainat J."/>
        </authorList>
    </citation>
    <scope>NUCLEOTIDE SEQUENCE [LARGE SCALE GENOMIC DNA]</scope>
</reference>
<dbReference type="Proteomes" id="UP000289323">
    <property type="component" value="Unassembled WGS sequence"/>
</dbReference>
<protein>
    <submittedName>
        <fullName evidence="2">Cb00a3bc-e4cd-4e6e-bcbe-04f8bfc4af88</fullName>
    </submittedName>
</protein>
<feature type="region of interest" description="Disordered" evidence="1">
    <location>
        <begin position="1"/>
        <end position="55"/>
    </location>
</feature>
<feature type="region of interest" description="Disordered" evidence="1">
    <location>
        <begin position="153"/>
        <end position="185"/>
    </location>
</feature>
<sequence>MLAVLRSRNPRHSLPTPPARTTIMSTPTSAELASATPSSPASMNPTPAGPEQAGETPTIKFTHVEDVFRVIDSISTDYLTITNVSSSDLDQLDHEREKQGRKFRVRRYHSDSGILIISIPSAVHEALHRELEVCFHRQLFRQGLDRSWRSMGSRRLHASGQPNRDGGEGDSAGGPSAARRGPGSWPTLVIEAGASETLPQLRADMRWWFSASAHEVKIVLLAKFDQQQQVIIIERWEEEQGGNALLEPVRRQEITIRRDGTARPASYQVTRGALVLSFQLLFLRTPDPQQGEGDFVIDVPDLQWYATQVWDSAP</sequence>
<dbReference type="AlphaFoldDB" id="A0A446BM83"/>
<name>A0A446BM83_9PEZI</name>
<proteinExistence type="predicted"/>
<dbReference type="EMBL" id="OUUZ01000011">
    <property type="protein sequence ID" value="SPQ23604.1"/>
    <property type="molecule type" value="Genomic_DNA"/>
</dbReference>
<organism evidence="2 3">
    <name type="scientific">Thermothielavioides terrestris</name>
    <dbReference type="NCBI Taxonomy" id="2587410"/>
    <lineage>
        <taxon>Eukaryota</taxon>
        <taxon>Fungi</taxon>
        <taxon>Dikarya</taxon>
        <taxon>Ascomycota</taxon>
        <taxon>Pezizomycotina</taxon>
        <taxon>Sordariomycetes</taxon>
        <taxon>Sordariomycetidae</taxon>
        <taxon>Sordariales</taxon>
        <taxon>Chaetomiaceae</taxon>
        <taxon>Thermothielavioides</taxon>
    </lineage>
</organism>
<accession>A0A446BM83</accession>
<gene>
    <name evidence="2" type="ORF">TT172_LOCUS6023</name>
</gene>
<evidence type="ECO:0000313" key="3">
    <source>
        <dbReference type="Proteomes" id="UP000289323"/>
    </source>
</evidence>
<evidence type="ECO:0000313" key="2">
    <source>
        <dbReference type="EMBL" id="SPQ23604.1"/>
    </source>
</evidence>
<feature type="compositionally biased region" description="Polar residues" evidence="1">
    <location>
        <begin position="22"/>
        <end position="45"/>
    </location>
</feature>
<evidence type="ECO:0000256" key="1">
    <source>
        <dbReference type="SAM" id="MobiDB-lite"/>
    </source>
</evidence>